<dbReference type="WBParaSite" id="ACAC_0001300001-mRNA-1">
    <property type="protein sequence ID" value="ACAC_0001300001-mRNA-1"/>
    <property type="gene ID" value="ACAC_0001300001"/>
</dbReference>
<protein>
    <submittedName>
        <fullName evidence="2">Longin domain-containing protein</fullName>
    </submittedName>
</protein>
<reference evidence="2" key="2">
    <citation type="submission" date="2017-02" db="UniProtKB">
        <authorList>
            <consortium name="WormBaseParasite"/>
        </authorList>
    </citation>
    <scope>IDENTIFICATION</scope>
</reference>
<reference evidence="1" key="1">
    <citation type="submission" date="2012-09" db="EMBL/GenBank/DDBJ databases">
        <authorList>
            <person name="Martin A.A."/>
        </authorList>
    </citation>
    <scope>NUCLEOTIDE SEQUENCE</scope>
</reference>
<evidence type="ECO:0000313" key="2">
    <source>
        <dbReference type="WBParaSite" id="ACAC_0001300001-mRNA-1"/>
    </source>
</evidence>
<keyword evidence="1" id="KW-1185">Reference proteome</keyword>
<dbReference type="AlphaFoldDB" id="A0A0K0DMR3"/>
<accession>A0A0K0DMR3</accession>
<sequence length="94" mass="10853">MSNHTIKEIEGNNYLIVNTSPAECDNDDATVTTQSYMAAVVRLTNNFVLCTRLSPTERQLSEHFRNTKQYFMDVIYFGVNDEPAQRLRCFVKIN</sequence>
<dbReference type="Proteomes" id="UP000035642">
    <property type="component" value="Unassembled WGS sequence"/>
</dbReference>
<proteinExistence type="predicted"/>
<evidence type="ECO:0000313" key="1">
    <source>
        <dbReference type="Proteomes" id="UP000035642"/>
    </source>
</evidence>
<name>A0A0K0DMR3_ANGCA</name>
<organism evidence="1 2">
    <name type="scientific">Angiostrongylus cantonensis</name>
    <name type="common">Rat lungworm</name>
    <dbReference type="NCBI Taxonomy" id="6313"/>
    <lineage>
        <taxon>Eukaryota</taxon>
        <taxon>Metazoa</taxon>
        <taxon>Ecdysozoa</taxon>
        <taxon>Nematoda</taxon>
        <taxon>Chromadorea</taxon>
        <taxon>Rhabditida</taxon>
        <taxon>Rhabditina</taxon>
        <taxon>Rhabditomorpha</taxon>
        <taxon>Strongyloidea</taxon>
        <taxon>Metastrongylidae</taxon>
        <taxon>Angiostrongylus</taxon>
    </lineage>
</organism>